<protein>
    <recommendedName>
        <fullName evidence="4">Transmembrane protein</fullName>
    </recommendedName>
</protein>
<organism evidence="2 3">
    <name type="scientific">Lactuca sativa</name>
    <name type="common">Garden lettuce</name>
    <dbReference type="NCBI Taxonomy" id="4236"/>
    <lineage>
        <taxon>Eukaryota</taxon>
        <taxon>Viridiplantae</taxon>
        <taxon>Streptophyta</taxon>
        <taxon>Embryophyta</taxon>
        <taxon>Tracheophyta</taxon>
        <taxon>Spermatophyta</taxon>
        <taxon>Magnoliopsida</taxon>
        <taxon>eudicotyledons</taxon>
        <taxon>Gunneridae</taxon>
        <taxon>Pentapetalae</taxon>
        <taxon>asterids</taxon>
        <taxon>campanulids</taxon>
        <taxon>Asterales</taxon>
        <taxon>Asteraceae</taxon>
        <taxon>Cichorioideae</taxon>
        <taxon>Cichorieae</taxon>
        <taxon>Lactucinae</taxon>
        <taxon>Lactuca</taxon>
    </lineage>
</organism>
<dbReference type="EMBL" id="NBSK02000002">
    <property type="protein sequence ID" value="KAJ0222032.1"/>
    <property type="molecule type" value="Genomic_DNA"/>
</dbReference>
<evidence type="ECO:0008006" key="4">
    <source>
        <dbReference type="Google" id="ProtNLM"/>
    </source>
</evidence>
<gene>
    <name evidence="2" type="ORF">LSAT_V11C200088660</name>
</gene>
<keyword evidence="1" id="KW-0472">Membrane</keyword>
<feature type="transmembrane region" description="Helical" evidence="1">
    <location>
        <begin position="121"/>
        <end position="144"/>
    </location>
</feature>
<keyword evidence="1" id="KW-0812">Transmembrane</keyword>
<accession>A0A9R1XWG1</accession>
<evidence type="ECO:0000313" key="3">
    <source>
        <dbReference type="Proteomes" id="UP000235145"/>
    </source>
</evidence>
<dbReference type="AlphaFoldDB" id="A0A9R1XWG1"/>
<evidence type="ECO:0000313" key="2">
    <source>
        <dbReference type="EMBL" id="KAJ0222032.1"/>
    </source>
</evidence>
<dbReference type="Proteomes" id="UP000235145">
    <property type="component" value="Unassembled WGS sequence"/>
</dbReference>
<evidence type="ECO:0000256" key="1">
    <source>
        <dbReference type="SAM" id="Phobius"/>
    </source>
</evidence>
<proteinExistence type="predicted"/>
<keyword evidence="1" id="KW-1133">Transmembrane helix</keyword>
<comment type="caution">
    <text evidence="2">The sequence shown here is derived from an EMBL/GenBank/DDBJ whole genome shotgun (WGS) entry which is preliminary data.</text>
</comment>
<name>A0A9R1XWG1_LACSA</name>
<keyword evidence="3" id="KW-1185">Reference proteome</keyword>
<sequence length="146" mass="17185">MDMTCQLLVHFINLSFESFMIVCLWKLSHWSLVIHLLSVIDDNKKMIYQERVYRSCECTLFFQPKQHHRSKRRQGGSIINEREVGVGFVCLLLVGGFLQKKRKKWLQSLSHASFVRKIDSSMYKFVFGSLKLVLSCMYVTFYGFTV</sequence>
<reference evidence="2 3" key="1">
    <citation type="journal article" date="2017" name="Nat. Commun.">
        <title>Genome assembly with in vitro proximity ligation data and whole-genome triplication in lettuce.</title>
        <authorList>
            <person name="Reyes-Chin-Wo S."/>
            <person name="Wang Z."/>
            <person name="Yang X."/>
            <person name="Kozik A."/>
            <person name="Arikit S."/>
            <person name="Song C."/>
            <person name="Xia L."/>
            <person name="Froenicke L."/>
            <person name="Lavelle D.O."/>
            <person name="Truco M.J."/>
            <person name="Xia R."/>
            <person name="Zhu S."/>
            <person name="Xu C."/>
            <person name="Xu H."/>
            <person name="Xu X."/>
            <person name="Cox K."/>
            <person name="Korf I."/>
            <person name="Meyers B.C."/>
            <person name="Michelmore R.W."/>
        </authorList>
    </citation>
    <scope>NUCLEOTIDE SEQUENCE [LARGE SCALE GENOMIC DNA]</scope>
    <source>
        <strain evidence="3">cv. Salinas</strain>
        <tissue evidence="2">Seedlings</tissue>
    </source>
</reference>
<feature type="transmembrane region" description="Helical" evidence="1">
    <location>
        <begin position="7"/>
        <end position="27"/>
    </location>
</feature>